<evidence type="ECO:0000313" key="2">
    <source>
        <dbReference type="EMBL" id="TQM36868.1"/>
    </source>
</evidence>
<dbReference type="GO" id="GO:0008703">
    <property type="term" value="F:5-amino-6-(5-phosphoribosylamino)uracil reductase activity"/>
    <property type="evidence" value="ECO:0007669"/>
    <property type="project" value="InterPro"/>
</dbReference>
<gene>
    <name evidence="2" type="ORF">FB388_4055</name>
</gene>
<feature type="domain" description="Bacterial bifunctional deaminase-reductase C-terminal" evidence="1">
    <location>
        <begin position="35"/>
        <end position="213"/>
    </location>
</feature>
<dbReference type="Gene3D" id="3.40.430.10">
    <property type="entry name" value="Dihydrofolate Reductase, subunit A"/>
    <property type="match status" value="1"/>
</dbReference>
<sequence>MTEHSDTTVSRASQAQIDLATGTKQQVERRVVGWASVSMDGFTSGPGGPAHDQWLYEHASQEQTQSYFEGIWRGADTGLLGRTNYEGFYSVWPGITRDPAMPARTRELGAWLDDVEKVVFSHTLTDLAWSNARLATRPLEDEVKALKAAPGRDILVINSATIIHQLLRADLVDDLRFAIVPVIVGGGLRLLPEGLVESRWQLMESATLAHGAVAVHYRRRR</sequence>
<accession>A0A543FSP7</accession>
<dbReference type="RefSeq" id="WP_142103716.1">
    <property type="nucleotide sequence ID" value="NZ_VFPH01000002.1"/>
</dbReference>
<protein>
    <submittedName>
        <fullName evidence="2">Dihydrofolate reductase</fullName>
    </submittedName>
</protein>
<dbReference type="OrthoDB" id="8419056at2"/>
<dbReference type="GO" id="GO:0009231">
    <property type="term" value="P:riboflavin biosynthetic process"/>
    <property type="evidence" value="ECO:0007669"/>
    <property type="project" value="InterPro"/>
</dbReference>
<reference evidence="2 3" key="1">
    <citation type="submission" date="2019-06" db="EMBL/GenBank/DDBJ databases">
        <title>Sequencing the genomes of 1000 actinobacteria strains.</title>
        <authorList>
            <person name="Klenk H.-P."/>
        </authorList>
    </citation>
    <scope>NUCLEOTIDE SEQUENCE [LARGE SCALE GENOMIC DNA]</scope>
    <source>
        <strain evidence="2 3">DSM 45511</strain>
    </source>
</reference>
<keyword evidence="3" id="KW-1185">Reference proteome</keyword>
<dbReference type="SUPFAM" id="SSF53597">
    <property type="entry name" value="Dihydrofolate reductase-like"/>
    <property type="match status" value="1"/>
</dbReference>
<dbReference type="InterPro" id="IPR024072">
    <property type="entry name" value="DHFR-like_dom_sf"/>
</dbReference>
<name>A0A543FSP7_9PSEU</name>
<proteinExistence type="predicted"/>
<comment type="caution">
    <text evidence="2">The sequence shown here is derived from an EMBL/GenBank/DDBJ whole genome shotgun (WGS) entry which is preliminary data.</text>
</comment>
<dbReference type="InterPro" id="IPR050765">
    <property type="entry name" value="Riboflavin_Biosynth_HTPR"/>
</dbReference>
<dbReference type="Pfam" id="PF01872">
    <property type="entry name" value="RibD_C"/>
    <property type="match status" value="1"/>
</dbReference>
<evidence type="ECO:0000259" key="1">
    <source>
        <dbReference type="Pfam" id="PF01872"/>
    </source>
</evidence>
<evidence type="ECO:0000313" key="3">
    <source>
        <dbReference type="Proteomes" id="UP000319818"/>
    </source>
</evidence>
<dbReference type="PANTHER" id="PTHR38011:SF11">
    <property type="entry name" value="2,5-DIAMINO-6-RIBOSYLAMINO-4(3H)-PYRIMIDINONE 5'-PHOSPHATE REDUCTASE"/>
    <property type="match status" value="1"/>
</dbReference>
<dbReference type="InterPro" id="IPR002734">
    <property type="entry name" value="RibDG_C"/>
</dbReference>
<dbReference type="AlphaFoldDB" id="A0A543FSP7"/>
<dbReference type="PANTHER" id="PTHR38011">
    <property type="entry name" value="DIHYDROFOLATE REDUCTASE FAMILY PROTEIN (AFU_ORTHOLOGUE AFUA_8G06820)"/>
    <property type="match status" value="1"/>
</dbReference>
<dbReference type="Proteomes" id="UP000319818">
    <property type="component" value="Unassembled WGS sequence"/>
</dbReference>
<dbReference type="EMBL" id="VFPH01000002">
    <property type="protein sequence ID" value="TQM36868.1"/>
    <property type="molecule type" value="Genomic_DNA"/>
</dbReference>
<organism evidence="2 3">
    <name type="scientific">Pseudonocardia cypriaca</name>
    <dbReference type="NCBI Taxonomy" id="882449"/>
    <lineage>
        <taxon>Bacteria</taxon>
        <taxon>Bacillati</taxon>
        <taxon>Actinomycetota</taxon>
        <taxon>Actinomycetes</taxon>
        <taxon>Pseudonocardiales</taxon>
        <taxon>Pseudonocardiaceae</taxon>
        <taxon>Pseudonocardia</taxon>
    </lineage>
</organism>